<comment type="caution">
    <text evidence="1">The sequence shown here is derived from an EMBL/GenBank/DDBJ whole genome shotgun (WGS) entry which is preliminary data.</text>
</comment>
<protein>
    <submittedName>
        <fullName evidence="1">Uncharacterized protein</fullName>
    </submittedName>
</protein>
<sequence length="40" mass="4545">EVISILELKYTPRGRPKYEKDIRNLADIAVTSFSPLDQPA</sequence>
<accession>X0Z083</accession>
<reference evidence="1" key="1">
    <citation type="journal article" date="2014" name="Front. Microbiol.">
        <title>High frequency of phylogenetically diverse reductive dehalogenase-homologous genes in deep subseafloor sedimentary metagenomes.</title>
        <authorList>
            <person name="Kawai M."/>
            <person name="Futagami T."/>
            <person name="Toyoda A."/>
            <person name="Takaki Y."/>
            <person name="Nishi S."/>
            <person name="Hori S."/>
            <person name="Arai W."/>
            <person name="Tsubouchi T."/>
            <person name="Morono Y."/>
            <person name="Uchiyama I."/>
            <person name="Ito T."/>
            <person name="Fujiyama A."/>
            <person name="Inagaki F."/>
            <person name="Takami H."/>
        </authorList>
    </citation>
    <scope>NUCLEOTIDE SEQUENCE</scope>
    <source>
        <strain evidence="1">Expedition CK06-06</strain>
    </source>
</reference>
<gene>
    <name evidence="1" type="ORF">S01H4_16143</name>
</gene>
<evidence type="ECO:0000313" key="1">
    <source>
        <dbReference type="EMBL" id="GAG53908.1"/>
    </source>
</evidence>
<dbReference type="EMBL" id="BART01007073">
    <property type="protein sequence ID" value="GAG53908.1"/>
    <property type="molecule type" value="Genomic_DNA"/>
</dbReference>
<proteinExistence type="predicted"/>
<dbReference type="AlphaFoldDB" id="X0Z083"/>
<feature type="non-terminal residue" evidence="1">
    <location>
        <position position="1"/>
    </location>
</feature>
<name>X0Z083_9ZZZZ</name>
<organism evidence="1">
    <name type="scientific">marine sediment metagenome</name>
    <dbReference type="NCBI Taxonomy" id="412755"/>
    <lineage>
        <taxon>unclassified sequences</taxon>
        <taxon>metagenomes</taxon>
        <taxon>ecological metagenomes</taxon>
    </lineage>
</organism>